<dbReference type="Proteomes" id="UP000318626">
    <property type="component" value="Chromosome"/>
</dbReference>
<evidence type="ECO:0000313" key="3">
    <source>
        <dbReference type="Proteomes" id="UP000318626"/>
    </source>
</evidence>
<organism evidence="2 3">
    <name type="scientific">Bremerella volcania</name>
    <dbReference type="NCBI Taxonomy" id="2527984"/>
    <lineage>
        <taxon>Bacteria</taxon>
        <taxon>Pseudomonadati</taxon>
        <taxon>Planctomycetota</taxon>
        <taxon>Planctomycetia</taxon>
        <taxon>Pirellulales</taxon>
        <taxon>Pirellulaceae</taxon>
        <taxon>Bremerella</taxon>
    </lineage>
</organism>
<sequence length="74" mass="8462">MVTVLCARAHNFMGKNLICNPELSTRKRGMQFGIDERRRSTPYPRDQTTQDHQAPKTNTSDPQKKAGSQFYTGF</sequence>
<proteinExistence type="predicted"/>
<protein>
    <submittedName>
        <fullName evidence="2">Uncharacterized protein</fullName>
    </submittedName>
</protein>
<reference evidence="3" key="1">
    <citation type="submission" date="2019-02" db="EMBL/GenBank/DDBJ databases">
        <title>Deep-cultivation of Planctomycetes and their phenomic and genomic characterization uncovers novel biology.</title>
        <authorList>
            <person name="Wiegand S."/>
            <person name="Jogler M."/>
            <person name="Boedeker C."/>
            <person name="Pinto D."/>
            <person name="Vollmers J."/>
            <person name="Rivas-Marin E."/>
            <person name="Kohn T."/>
            <person name="Peeters S.H."/>
            <person name="Heuer A."/>
            <person name="Rast P."/>
            <person name="Oberbeckmann S."/>
            <person name="Bunk B."/>
            <person name="Jeske O."/>
            <person name="Meyerdierks A."/>
            <person name="Storesund J.E."/>
            <person name="Kallscheuer N."/>
            <person name="Luecker S."/>
            <person name="Lage O.M."/>
            <person name="Pohl T."/>
            <person name="Merkel B.J."/>
            <person name="Hornburger P."/>
            <person name="Mueller R.-W."/>
            <person name="Bruemmer F."/>
            <person name="Labrenz M."/>
            <person name="Spormann A.M."/>
            <person name="Op den Camp H."/>
            <person name="Overmann J."/>
            <person name="Amann R."/>
            <person name="Jetten M.S.M."/>
            <person name="Mascher T."/>
            <person name="Medema M.H."/>
            <person name="Devos D.P."/>
            <person name="Kaster A.-K."/>
            <person name="Ovreas L."/>
            <person name="Rohde M."/>
            <person name="Galperin M.Y."/>
            <person name="Jogler C."/>
        </authorList>
    </citation>
    <scope>NUCLEOTIDE SEQUENCE [LARGE SCALE GENOMIC DNA]</scope>
    <source>
        <strain evidence="3">Pan97</strain>
    </source>
</reference>
<dbReference type="EMBL" id="CP036289">
    <property type="protein sequence ID" value="QDU77336.1"/>
    <property type="molecule type" value="Genomic_DNA"/>
</dbReference>
<dbReference type="AlphaFoldDB" id="A0A518CDN1"/>
<accession>A0A518CDN1</accession>
<feature type="compositionally biased region" description="Polar residues" evidence="1">
    <location>
        <begin position="46"/>
        <end position="61"/>
    </location>
</feature>
<feature type="region of interest" description="Disordered" evidence="1">
    <location>
        <begin position="24"/>
        <end position="74"/>
    </location>
</feature>
<name>A0A518CDN1_9BACT</name>
<evidence type="ECO:0000256" key="1">
    <source>
        <dbReference type="SAM" id="MobiDB-lite"/>
    </source>
</evidence>
<gene>
    <name evidence="2" type="ORF">Pan97_44030</name>
</gene>
<dbReference type="KEGG" id="bvo:Pan97_44030"/>
<keyword evidence="3" id="KW-1185">Reference proteome</keyword>
<evidence type="ECO:0000313" key="2">
    <source>
        <dbReference type="EMBL" id="QDU77336.1"/>
    </source>
</evidence>